<evidence type="ECO:0000313" key="12">
    <source>
        <dbReference type="Proteomes" id="UP000694843"/>
    </source>
</evidence>
<feature type="domain" description="CUB" evidence="10">
    <location>
        <begin position="85"/>
        <end position="220"/>
    </location>
</feature>
<sequence length="230" mass="25765">MHYGSSYFSKNGLSTIVPKNPLAESLLGNRADFSFWDLKLVNLQYRCTKTFLNDCQLAEDPCQNDGYTGPACTCLCPPGTSGSRCETRVGDYTETLVQERFPHSARFTTPGVISSPGYPDNLPTGTGKYIQELKAPECHKVQLVFTEFVLMQRPDSPVPCLYQGLTLRLQDPPIDSNVFCGRDIAPGRVFKSAGRSLVLNFVNYYPKTTPSKYRAEFIFIWNTEKCGEQE</sequence>
<dbReference type="InterPro" id="IPR001506">
    <property type="entry name" value="Peptidase_M12A"/>
</dbReference>
<dbReference type="KEGG" id="hazt:108672147"/>
<evidence type="ECO:0000259" key="11">
    <source>
        <dbReference type="PROSITE" id="PS51864"/>
    </source>
</evidence>
<keyword evidence="4" id="KW-0479">Metal-binding</keyword>
<dbReference type="GO" id="GO:0006508">
    <property type="term" value="P:proteolysis"/>
    <property type="evidence" value="ECO:0007669"/>
    <property type="project" value="UniProtKB-KW"/>
</dbReference>
<evidence type="ECO:0000256" key="9">
    <source>
        <dbReference type="PROSITE-ProRule" id="PRU00059"/>
    </source>
</evidence>
<keyword evidence="6" id="KW-0862">Zinc</keyword>
<proteinExistence type="predicted"/>
<evidence type="ECO:0000313" key="13">
    <source>
        <dbReference type="RefSeq" id="XP_018015262.1"/>
    </source>
</evidence>
<keyword evidence="2" id="KW-0245">EGF-like domain</keyword>
<evidence type="ECO:0000256" key="3">
    <source>
        <dbReference type="ARBA" id="ARBA00022670"/>
    </source>
</evidence>
<dbReference type="InterPro" id="IPR000742">
    <property type="entry name" value="EGF"/>
</dbReference>
<evidence type="ECO:0000259" key="10">
    <source>
        <dbReference type="PROSITE" id="PS01180"/>
    </source>
</evidence>
<dbReference type="InterPro" id="IPR035914">
    <property type="entry name" value="Sperma_CUB_dom_sf"/>
</dbReference>
<dbReference type="GO" id="GO:0046872">
    <property type="term" value="F:metal ion binding"/>
    <property type="evidence" value="ECO:0007669"/>
    <property type="project" value="UniProtKB-KW"/>
</dbReference>
<dbReference type="SMART" id="SM00042">
    <property type="entry name" value="CUB"/>
    <property type="match status" value="1"/>
</dbReference>
<evidence type="ECO:0000256" key="8">
    <source>
        <dbReference type="ARBA" id="ARBA00023157"/>
    </source>
</evidence>
<dbReference type="CDD" id="cd00054">
    <property type="entry name" value="EGF_CA"/>
    <property type="match status" value="1"/>
</dbReference>
<keyword evidence="5" id="KW-0378">Hydrolase</keyword>
<dbReference type="PANTHER" id="PTHR10127:SF850">
    <property type="entry name" value="METALLOENDOPEPTIDASE"/>
    <property type="match status" value="1"/>
</dbReference>
<protein>
    <submittedName>
        <fullName evidence="13">Blastula protease 10</fullName>
    </submittedName>
</protein>
<dbReference type="RefSeq" id="XP_018015262.1">
    <property type="nucleotide sequence ID" value="XM_018159773.1"/>
</dbReference>
<dbReference type="PROSITE" id="PS01180">
    <property type="entry name" value="CUB"/>
    <property type="match status" value="1"/>
</dbReference>
<gene>
    <name evidence="13" type="primary">LOC108672147</name>
</gene>
<keyword evidence="7" id="KW-0482">Metalloprotease</keyword>
<evidence type="ECO:0000256" key="4">
    <source>
        <dbReference type="ARBA" id="ARBA00022723"/>
    </source>
</evidence>
<dbReference type="GO" id="GO:0004222">
    <property type="term" value="F:metalloendopeptidase activity"/>
    <property type="evidence" value="ECO:0007669"/>
    <property type="project" value="InterPro"/>
</dbReference>
<dbReference type="PROSITE" id="PS51864">
    <property type="entry name" value="ASTACIN"/>
    <property type="match status" value="1"/>
</dbReference>
<keyword evidence="3 13" id="KW-0645">Protease</keyword>
<dbReference type="Gene3D" id="2.60.120.290">
    <property type="entry name" value="Spermadhesin, CUB domain"/>
    <property type="match status" value="1"/>
</dbReference>
<accession>A0A8B7NNJ5</accession>
<dbReference type="InterPro" id="IPR024079">
    <property type="entry name" value="MetalloPept_cat_dom_sf"/>
</dbReference>
<comment type="cofactor">
    <cofactor evidence="1">
        <name>Zn(2+)</name>
        <dbReference type="ChEBI" id="CHEBI:29105"/>
    </cofactor>
</comment>
<evidence type="ECO:0000256" key="7">
    <source>
        <dbReference type="ARBA" id="ARBA00023049"/>
    </source>
</evidence>
<evidence type="ECO:0000256" key="6">
    <source>
        <dbReference type="ARBA" id="ARBA00022833"/>
    </source>
</evidence>
<evidence type="ECO:0000256" key="5">
    <source>
        <dbReference type="ARBA" id="ARBA00022801"/>
    </source>
</evidence>
<feature type="domain" description="Peptidase M12A" evidence="11">
    <location>
        <begin position="1"/>
        <end position="48"/>
    </location>
</feature>
<keyword evidence="12" id="KW-1185">Reference proteome</keyword>
<evidence type="ECO:0000256" key="1">
    <source>
        <dbReference type="ARBA" id="ARBA00001947"/>
    </source>
</evidence>
<reference evidence="13" key="1">
    <citation type="submission" date="2025-08" db="UniProtKB">
        <authorList>
            <consortium name="RefSeq"/>
        </authorList>
    </citation>
    <scope>IDENTIFICATION</scope>
</reference>
<name>A0A8B7NNJ5_HYAAZ</name>
<dbReference type="GeneID" id="108672147"/>
<dbReference type="PROSITE" id="PS00022">
    <property type="entry name" value="EGF_1"/>
    <property type="match status" value="1"/>
</dbReference>
<keyword evidence="8" id="KW-1015">Disulfide bond</keyword>
<dbReference type="OrthoDB" id="291007at2759"/>
<dbReference type="InterPro" id="IPR000859">
    <property type="entry name" value="CUB_dom"/>
</dbReference>
<comment type="caution">
    <text evidence="9">Lacks conserved residue(s) required for the propagation of feature annotation.</text>
</comment>
<dbReference type="Pfam" id="PF01400">
    <property type="entry name" value="Astacin"/>
    <property type="match status" value="1"/>
</dbReference>
<dbReference type="AlphaFoldDB" id="A0A8B7NNJ5"/>
<organism evidence="12 13">
    <name type="scientific">Hyalella azteca</name>
    <name type="common">Amphipod</name>
    <dbReference type="NCBI Taxonomy" id="294128"/>
    <lineage>
        <taxon>Eukaryota</taxon>
        <taxon>Metazoa</taxon>
        <taxon>Ecdysozoa</taxon>
        <taxon>Arthropoda</taxon>
        <taxon>Crustacea</taxon>
        <taxon>Multicrustacea</taxon>
        <taxon>Malacostraca</taxon>
        <taxon>Eumalacostraca</taxon>
        <taxon>Peracarida</taxon>
        <taxon>Amphipoda</taxon>
        <taxon>Senticaudata</taxon>
        <taxon>Talitrida</taxon>
        <taxon>Talitroidea</taxon>
        <taxon>Hyalellidae</taxon>
        <taxon>Hyalella</taxon>
    </lineage>
</organism>
<dbReference type="Proteomes" id="UP000694843">
    <property type="component" value="Unplaced"/>
</dbReference>
<dbReference type="Gene3D" id="3.40.390.10">
    <property type="entry name" value="Collagenase (Catalytic Domain)"/>
    <property type="match status" value="1"/>
</dbReference>
<dbReference type="SUPFAM" id="SSF49854">
    <property type="entry name" value="Spermadhesin, CUB domain"/>
    <property type="match status" value="1"/>
</dbReference>
<dbReference type="PANTHER" id="PTHR10127">
    <property type="entry name" value="DISCOIDIN, CUB, EGF, LAMININ , AND ZINC METALLOPROTEASE DOMAIN CONTAINING"/>
    <property type="match status" value="1"/>
</dbReference>
<evidence type="ECO:0000256" key="2">
    <source>
        <dbReference type="ARBA" id="ARBA00022536"/>
    </source>
</evidence>